<accession>A0ABQ2D8L1</accession>
<dbReference type="Proteomes" id="UP000606115">
    <property type="component" value="Unassembled WGS sequence"/>
</dbReference>
<gene>
    <name evidence="2" type="ORF">GCM10007173_04550</name>
</gene>
<feature type="signal peptide" evidence="1">
    <location>
        <begin position="1"/>
        <end position="26"/>
    </location>
</feature>
<protein>
    <recommendedName>
        <fullName evidence="4">Alternate-type signal peptide domain-containing protein</fullName>
    </recommendedName>
</protein>
<evidence type="ECO:0000313" key="3">
    <source>
        <dbReference type="Proteomes" id="UP000606115"/>
    </source>
</evidence>
<evidence type="ECO:0000256" key="1">
    <source>
        <dbReference type="SAM" id="SignalP"/>
    </source>
</evidence>
<keyword evidence="3" id="KW-1185">Reference proteome</keyword>
<proteinExistence type="predicted"/>
<sequence length="196" mass="20269">MPKQLKFTLVAAVVLALFLGAQGTAAVWRAERNIDAGTVRTGNLLLLVGAEPKEAANYEFIELDGSNLVPGQYVQAPLMLSNGGTTDLLYNLVGASAKPGTPTDADTALADSSILSIYAGMPAVACDGRQSLSGQMLYKGTANSTAKFAVARPLLSENGDASKENLCVRLSVPSNAPQAASGGSLKLVLNFVGQQQ</sequence>
<dbReference type="GeneID" id="303302858"/>
<organism evidence="2 3">
    <name type="scientific">Glutamicibacter ardleyensis</name>
    <dbReference type="NCBI Taxonomy" id="225894"/>
    <lineage>
        <taxon>Bacteria</taxon>
        <taxon>Bacillati</taxon>
        <taxon>Actinomycetota</taxon>
        <taxon>Actinomycetes</taxon>
        <taxon>Micrococcales</taxon>
        <taxon>Micrococcaceae</taxon>
        <taxon>Glutamicibacter</taxon>
    </lineage>
</organism>
<evidence type="ECO:0000313" key="2">
    <source>
        <dbReference type="EMBL" id="GGJ49063.1"/>
    </source>
</evidence>
<evidence type="ECO:0008006" key="4">
    <source>
        <dbReference type="Google" id="ProtNLM"/>
    </source>
</evidence>
<comment type="caution">
    <text evidence="2">The sequence shown here is derived from an EMBL/GenBank/DDBJ whole genome shotgun (WGS) entry which is preliminary data.</text>
</comment>
<dbReference type="RefSeq" id="WP_188683346.1">
    <property type="nucleotide sequence ID" value="NZ_BMKX01000001.1"/>
</dbReference>
<name>A0ABQ2D8L1_9MICC</name>
<keyword evidence="1" id="KW-0732">Signal</keyword>
<dbReference type="EMBL" id="BMKX01000001">
    <property type="protein sequence ID" value="GGJ49063.1"/>
    <property type="molecule type" value="Genomic_DNA"/>
</dbReference>
<feature type="chain" id="PRO_5046219309" description="Alternate-type signal peptide domain-containing protein" evidence="1">
    <location>
        <begin position="27"/>
        <end position="196"/>
    </location>
</feature>
<reference evidence="3" key="1">
    <citation type="journal article" date="2019" name="Int. J. Syst. Evol. Microbiol.">
        <title>The Global Catalogue of Microorganisms (GCM) 10K type strain sequencing project: providing services to taxonomists for standard genome sequencing and annotation.</title>
        <authorList>
            <consortium name="The Broad Institute Genomics Platform"/>
            <consortium name="The Broad Institute Genome Sequencing Center for Infectious Disease"/>
            <person name="Wu L."/>
            <person name="Ma J."/>
        </authorList>
    </citation>
    <scope>NUCLEOTIDE SEQUENCE [LARGE SCALE GENOMIC DNA]</scope>
    <source>
        <strain evidence="3">CGMCC 1.3685</strain>
    </source>
</reference>